<organism evidence="2 3">
    <name type="scientific">Aliivibrio logei</name>
    <name type="common">Vibrio logei</name>
    <dbReference type="NCBI Taxonomy" id="688"/>
    <lineage>
        <taxon>Bacteria</taxon>
        <taxon>Pseudomonadati</taxon>
        <taxon>Pseudomonadota</taxon>
        <taxon>Gammaproteobacteria</taxon>
        <taxon>Vibrionales</taxon>
        <taxon>Vibrionaceae</taxon>
        <taxon>Aliivibrio</taxon>
    </lineage>
</organism>
<protein>
    <submittedName>
        <fullName evidence="2">Uncharacterized protein</fullName>
    </submittedName>
</protein>
<keyword evidence="1" id="KW-0732">Signal</keyword>
<evidence type="ECO:0000256" key="1">
    <source>
        <dbReference type="SAM" id="SignalP"/>
    </source>
</evidence>
<proteinExistence type="predicted"/>
<dbReference type="STRING" id="688.A6E04_11495"/>
<evidence type="ECO:0000313" key="3">
    <source>
        <dbReference type="Proteomes" id="UP000093523"/>
    </source>
</evidence>
<dbReference type="AlphaFoldDB" id="A0A1B9P279"/>
<evidence type="ECO:0000313" key="2">
    <source>
        <dbReference type="EMBL" id="OCH22456.1"/>
    </source>
</evidence>
<name>A0A1B9P279_ALILO</name>
<sequence>MNSFLRFLLLSSLPFSALSAQPHHSSISVSNYDSFILAKSCIDSSVVSYFEEKGITPENSHVKGYGSCFNTPKHKVKHSSKKGLKHYLGNGCSDPALIKLLKSEGIDPRYYQIESSERCQHQNIS</sequence>
<gene>
    <name evidence="2" type="ORF">A6E04_11495</name>
</gene>
<accession>A0A1B9P279</accession>
<comment type="caution">
    <text evidence="2">The sequence shown here is derived from an EMBL/GenBank/DDBJ whole genome shotgun (WGS) entry which is preliminary data.</text>
</comment>
<feature type="signal peptide" evidence="1">
    <location>
        <begin position="1"/>
        <end position="20"/>
    </location>
</feature>
<dbReference type="RefSeq" id="WP_065610944.1">
    <property type="nucleotide sequence ID" value="NZ_CAWMPN010000008.1"/>
</dbReference>
<dbReference type="EMBL" id="MAJU01000008">
    <property type="protein sequence ID" value="OCH22456.1"/>
    <property type="molecule type" value="Genomic_DNA"/>
</dbReference>
<dbReference type="Proteomes" id="UP000093523">
    <property type="component" value="Unassembled WGS sequence"/>
</dbReference>
<feature type="chain" id="PRO_5008632419" evidence="1">
    <location>
        <begin position="21"/>
        <end position="125"/>
    </location>
</feature>
<reference evidence="2 3" key="1">
    <citation type="submission" date="2016-06" db="EMBL/GenBank/DDBJ databases">
        <authorList>
            <person name="Kjaerup R.B."/>
            <person name="Dalgaard T.S."/>
            <person name="Juul-Madsen H.R."/>
        </authorList>
    </citation>
    <scope>NUCLEOTIDE SEQUENCE [LARGE SCALE GENOMIC DNA]</scope>
    <source>
        <strain evidence="2 3">1S159</strain>
    </source>
</reference>
<dbReference type="OrthoDB" id="9926101at2"/>